<dbReference type="Pfam" id="PF03432">
    <property type="entry name" value="Relaxase"/>
    <property type="match status" value="1"/>
</dbReference>
<feature type="domain" description="MobA/VirD2-like nuclease" evidence="2">
    <location>
        <begin position="28"/>
        <end position="152"/>
    </location>
</feature>
<keyword evidence="5" id="KW-1185">Reference proteome</keyword>
<evidence type="ECO:0000259" key="2">
    <source>
        <dbReference type="Pfam" id="PF03432"/>
    </source>
</evidence>
<dbReference type="AlphaFoldDB" id="A0A286H247"/>
<dbReference type="Proteomes" id="UP000219621">
    <property type="component" value="Unassembled WGS sequence"/>
</dbReference>
<name>A0A286H247_9PROT</name>
<dbReference type="Pfam" id="PF18821">
    <property type="entry name" value="LPD7"/>
    <property type="match status" value="1"/>
</dbReference>
<reference evidence="4 5" key="1">
    <citation type="submission" date="2017-09" db="EMBL/GenBank/DDBJ databases">
        <authorList>
            <person name="Ehlers B."/>
            <person name="Leendertz F.H."/>
        </authorList>
    </citation>
    <scope>NUCLEOTIDE SEQUENCE [LARGE SCALE GENOMIC DNA]</scope>
    <source>
        <strain evidence="4 5">USBA 140</strain>
    </source>
</reference>
<dbReference type="InterPro" id="IPR005094">
    <property type="entry name" value="Endonuclease_MobA/VirD2"/>
</dbReference>
<proteinExistence type="predicted"/>
<organism evidence="4 5">
    <name type="scientific">Caenispirillum bisanense</name>
    <dbReference type="NCBI Taxonomy" id="414052"/>
    <lineage>
        <taxon>Bacteria</taxon>
        <taxon>Pseudomonadati</taxon>
        <taxon>Pseudomonadota</taxon>
        <taxon>Alphaproteobacteria</taxon>
        <taxon>Rhodospirillales</taxon>
        <taxon>Novispirillaceae</taxon>
        <taxon>Caenispirillum</taxon>
    </lineage>
</organism>
<gene>
    <name evidence="4" type="ORF">SAMN05421508_11918</name>
</gene>
<feature type="domain" description="Large polyvalent protein-associated" evidence="3">
    <location>
        <begin position="324"/>
        <end position="386"/>
    </location>
</feature>
<evidence type="ECO:0000256" key="1">
    <source>
        <dbReference type="SAM" id="MobiDB-lite"/>
    </source>
</evidence>
<accession>A0A286H247</accession>
<evidence type="ECO:0000259" key="3">
    <source>
        <dbReference type="Pfam" id="PF18821"/>
    </source>
</evidence>
<feature type="region of interest" description="Disordered" evidence="1">
    <location>
        <begin position="397"/>
        <end position="440"/>
    </location>
</feature>
<protein>
    <submittedName>
        <fullName evidence="4">Relaxase/Mobilisation nuclease domain-containing protein</fullName>
    </submittedName>
</protein>
<dbReference type="InterPro" id="IPR040677">
    <property type="entry name" value="LPD7"/>
</dbReference>
<evidence type="ECO:0000313" key="4">
    <source>
        <dbReference type="EMBL" id="SOE01526.1"/>
    </source>
</evidence>
<evidence type="ECO:0000313" key="5">
    <source>
        <dbReference type="Proteomes" id="UP000219621"/>
    </source>
</evidence>
<dbReference type="RefSeq" id="WP_097281668.1">
    <property type="nucleotide sequence ID" value="NZ_OCNJ01000019.1"/>
</dbReference>
<feature type="compositionally biased region" description="Basic and acidic residues" evidence="1">
    <location>
        <begin position="417"/>
        <end position="440"/>
    </location>
</feature>
<dbReference type="OrthoDB" id="1826980at2"/>
<sequence length="440" mass="49689">MVIKGSSRGQSPADCRRLADHLLDGSENESVAVLEVRGAVAEDLHGAFAEWKSVSLASRAKKALYHASVNVGRHEAEIMTEARWQESVDELERRLGLTGRPRAVVRHRKRDRDHVHVVWLRVDPLTLKVASDSHNYRRHEEASRELEARFGLDAVVGAHTRPEGTARPVAAAAHKCWQAAERTKMPVAEVAAAIRGAWRESVDVQSFAAALEKRGLSLANGDRGIVVVDRAGTPHSIARRLGIKAAQVKERLTDLDTTSLPTLASRKKNRERKGNLMKKETKRTAWGIEALGPIKPMDWDRVEAWWRERGFDPVREWNRLIIDAYGATWSDYGDRIELHCDGEPTDEQIAAMVRAGRERGWQSVRFYGGSEDFQRRAREEAIRQGYSPDRITLECEEGRKAKEPMPEHLKKALGTPEHAEHQEHRQTEEADHEYADAPRL</sequence>
<dbReference type="EMBL" id="OCNJ01000019">
    <property type="protein sequence ID" value="SOE01526.1"/>
    <property type="molecule type" value="Genomic_DNA"/>
</dbReference>
<feature type="compositionally biased region" description="Basic and acidic residues" evidence="1">
    <location>
        <begin position="397"/>
        <end position="410"/>
    </location>
</feature>